<protein>
    <submittedName>
        <fullName evidence="1">Uncharacterized protein</fullName>
    </submittedName>
</protein>
<evidence type="ECO:0000313" key="1">
    <source>
        <dbReference type="EMBL" id="GAF81418.1"/>
    </source>
</evidence>
<name>X0SK06_9ZZZZ</name>
<comment type="caution">
    <text evidence="1">The sequence shown here is derived from an EMBL/GenBank/DDBJ whole genome shotgun (WGS) entry which is preliminary data.</text>
</comment>
<dbReference type="EMBL" id="BARS01003344">
    <property type="protein sequence ID" value="GAF81418.1"/>
    <property type="molecule type" value="Genomic_DNA"/>
</dbReference>
<proteinExistence type="predicted"/>
<gene>
    <name evidence="1" type="ORF">S01H1_06477</name>
</gene>
<sequence length="63" mass="7541">MYLNKKVTRQRILDKIKRTRPHWEVTRVSEAVLIRLDTRIDEILNRAVKMHPGTGKTFRDILL</sequence>
<dbReference type="AlphaFoldDB" id="X0SK06"/>
<accession>X0SK06</accession>
<organism evidence="1">
    <name type="scientific">marine sediment metagenome</name>
    <dbReference type="NCBI Taxonomy" id="412755"/>
    <lineage>
        <taxon>unclassified sequences</taxon>
        <taxon>metagenomes</taxon>
        <taxon>ecological metagenomes</taxon>
    </lineage>
</organism>
<reference evidence="1" key="1">
    <citation type="journal article" date="2014" name="Front. Microbiol.">
        <title>High frequency of phylogenetically diverse reductive dehalogenase-homologous genes in deep subseafloor sedimentary metagenomes.</title>
        <authorList>
            <person name="Kawai M."/>
            <person name="Futagami T."/>
            <person name="Toyoda A."/>
            <person name="Takaki Y."/>
            <person name="Nishi S."/>
            <person name="Hori S."/>
            <person name="Arai W."/>
            <person name="Tsubouchi T."/>
            <person name="Morono Y."/>
            <person name="Uchiyama I."/>
            <person name="Ito T."/>
            <person name="Fujiyama A."/>
            <person name="Inagaki F."/>
            <person name="Takami H."/>
        </authorList>
    </citation>
    <scope>NUCLEOTIDE SEQUENCE</scope>
    <source>
        <strain evidence="1">Expedition CK06-06</strain>
    </source>
</reference>